<dbReference type="OrthoDB" id="4342394at2759"/>
<dbReference type="Proteomes" id="UP000030686">
    <property type="component" value="Unassembled WGS sequence"/>
</dbReference>
<sequence>MSELLGSQELKLVSDYHPSPQYHLCEPSPDALTSVIENERTRRLLLQQFIKLETELEKLAENHPTHDDGTPPMIDYLEKFFLLLKEEMQLVIKLSNVLKERIGNPEIYIAMERLSDSEFNRAYASLKQNPNSQMRRELAQNSQDRGDYFCSSGRLLESSKVNNMNDKLGQSPPSYDMAASVRKASDGAIAKSPRSFGKKFWKYLARL</sequence>
<reference evidence="1" key="1">
    <citation type="journal article" date="2014" name="Nat. Commun.">
        <title>Multiple recent horizontal transfers of a large genomic region in cheese making fungi.</title>
        <authorList>
            <person name="Cheeseman K."/>
            <person name="Ropars J."/>
            <person name="Renault P."/>
            <person name="Dupont J."/>
            <person name="Gouzy J."/>
            <person name="Branca A."/>
            <person name="Abraham A.L."/>
            <person name="Ceppi M."/>
            <person name="Conseiller E."/>
            <person name="Debuchy R."/>
            <person name="Malagnac F."/>
            <person name="Goarin A."/>
            <person name="Silar P."/>
            <person name="Lacoste S."/>
            <person name="Sallet E."/>
            <person name="Bensimon A."/>
            <person name="Giraud T."/>
            <person name="Brygoo Y."/>
        </authorList>
    </citation>
    <scope>NUCLEOTIDE SEQUENCE [LARGE SCALE GENOMIC DNA]</scope>
    <source>
        <strain evidence="1">FM164</strain>
    </source>
</reference>
<protein>
    <submittedName>
        <fullName evidence="1">Uncharacterized protein</fullName>
    </submittedName>
</protein>
<gene>
    <name evidence="1" type="ORF">PROQFM164_S08g000071</name>
</gene>
<accession>W6QNN7</accession>
<name>W6QNN7_PENRF</name>
<dbReference type="AlphaFoldDB" id="W6QNN7"/>
<organism evidence="1 2">
    <name type="scientific">Penicillium roqueforti (strain FM164)</name>
    <dbReference type="NCBI Taxonomy" id="1365484"/>
    <lineage>
        <taxon>Eukaryota</taxon>
        <taxon>Fungi</taxon>
        <taxon>Dikarya</taxon>
        <taxon>Ascomycota</taxon>
        <taxon>Pezizomycotina</taxon>
        <taxon>Eurotiomycetes</taxon>
        <taxon>Eurotiomycetidae</taxon>
        <taxon>Eurotiales</taxon>
        <taxon>Aspergillaceae</taxon>
        <taxon>Penicillium</taxon>
    </lineage>
</organism>
<dbReference type="OMA" id="PQYHLCE"/>
<dbReference type="EMBL" id="HG792022">
    <property type="protein sequence ID" value="CDM38020.1"/>
    <property type="molecule type" value="Genomic_DNA"/>
</dbReference>
<evidence type="ECO:0000313" key="1">
    <source>
        <dbReference type="EMBL" id="CDM38020.1"/>
    </source>
</evidence>
<evidence type="ECO:0000313" key="2">
    <source>
        <dbReference type="Proteomes" id="UP000030686"/>
    </source>
</evidence>
<proteinExistence type="predicted"/>
<keyword evidence="2" id="KW-1185">Reference proteome</keyword>